<name>A0A7R8WTY3_9CRUS</name>
<dbReference type="EMBL" id="OB696606">
    <property type="protein sequence ID" value="CAD7238129.1"/>
    <property type="molecule type" value="Genomic_DNA"/>
</dbReference>
<dbReference type="PRINTS" id="PR00046">
    <property type="entry name" value="SIGMA70FCT"/>
</dbReference>
<dbReference type="Pfam" id="PF04539">
    <property type="entry name" value="Sigma70_r3"/>
    <property type="match status" value="1"/>
</dbReference>
<keyword evidence="1" id="KW-0805">Transcription regulation</keyword>
<protein>
    <submittedName>
        <fullName evidence="5">Uncharacterized protein</fullName>
    </submittedName>
</protein>
<keyword evidence="4" id="KW-0804">Transcription</keyword>
<accession>A0A7R8WTY3</accession>
<keyword evidence="2" id="KW-0731">Sigma factor</keyword>
<dbReference type="InterPro" id="IPR007630">
    <property type="entry name" value="RNA_pol_sigma70_r4"/>
</dbReference>
<dbReference type="NCBIfam" id="TIGR02937">
    <property type="entry name" value="sigma70-ECF"/>
    <property type="match status" value="1"/>
</dbReference>
<dbReference type="InterPro" id="IPR014284">
    <property type="entry name" value="RNA_pol_sigma-70_dom"/>
</dbReference>
<evidence type="ECO:0000256" key="1">
    <source>
        <dbReference type="ARBA" id="ARBA00023015"/>
    </source>
</evidence>
<dbReference type="GO" id="GO:0006352">
    <property type="term" value="P:DNA-templated transcription initiation"/>
    <property type="evidence" value="ECO:0007669"/>
    <property type="project" value="InterPro"/>
</dbReference>
<dbReference type="GO" id="GO:0016987">
    <property type="term" value="F:sigma factor activity"/>
    <property type="evidence" value="ECO:0007669"/>
    <property type="project" value="UniProtKB-KW"/>
</dbReference>
<evidence type="ECO:0000256" key="3">
    <source>
        <dbReference type="ARBA" id="ARBA00023125"/>
    </source>
</evidence>
<dbReference type="PROSITE" id="PS00716">
    <property type="entry name" value="SIGMA70_2"/>
    <property type="match status" value="1"/>
</dbReference>
<dbReference type="CDD" id="cd06171">
    <property type="entry name" value="Sigma70_r4"/>
    <property type="match status" value="1"/>
</dbReference>
<evidence type="ECO:0000256" key="4">
    <source>
        <dbReference type="ARBA" id="ARBA00023163"/>
    </source>
</evidence>
<evidence type="ECO:0000313" key="5">
    <source>
        <dbReference type="EMBL" id="CAD7238129.1"/>
    </source>
</evidence>
<dbReference type="InterPro" id="IPR013324">
    <property type="entry name" value="RNA_pol_sigma_r3/r4-like"/>
</dbReference>
<dbReference type="PANTHER" id="PTHR30385">
    <property type="entry name" value="SIGMA FACTOR F FLAGELLAR"/>
    <property type="match status" value="1"/>
</dbReference>
<dbReference type="PANTHER" id="PTHR30385:SF7">
    <property type="entry name" value="RNA POLYMERASE SIGMA FACTOR FLIA"/>
    <property type="match status" value="1"/>
</dbReference>
<gene>
    <name evidence="5" type="ORF">CTOB1V02_LOCUS15944</name>
</gene>
<organism evidence="5">
    <name type="scientific">Cyprideis torosa</name>
    <dbReference type="NCBI Taxonomy" id="163714"/>
    <lineage>
        <taxon>Eukaryota</taxon>
        <taxon>Metazoa</taxon>
        <taxon>Ecdysozoa</taxon>
        <taxon>Arthropoda</taxon>
        <taxon>Crustacea</taxon>
        <taxon>Oligostraca</taxon>
        <taxon>Ostracoda</taxon>
        <taxon>Podocopa</taxon>
        <taxon>Podocopida</taxon>
        <taxon>Cytherocopina</taxon>
        <taxon>Cytheroidea</taxon>
        <taxon>Cytherideidae</taxon>
        <taxon>Cyprideis</taxon>
    </lineage>
</organism>
<keyword evidence="3" id="KW-0238">DNA-binding</keyword>
<dbReference type="GO" id="GO:0003677">
    <property type="term" value="F:DNA binding"/>
    <property type="evidence" value="ECO:0007669"/>
    <property type="project" value="UniProtKB-KW"/>
</dbReference>
<sequence length="161" mass="18586">MIDEVRTNDWTPRSVSRNIREMAEAIRRAENRMGNPPSDKDIAKEMGLTLEEYQKIAREASIARIFSLDELESDEQSNHFEAEDNSWGPAQLFAQGDFRQALIRCIEELPEREGMVMSLYYEEELNLREIGEILGVSESRVSQIHGQTLARLKAKLTEWVN</sequence>
<reference evidence="5" key="1">
    <citation type="submission" date="2020-11" db="EMBL/GenBank/DDBJ databases">
        <authorList>
            <person name="Tran Van P."/>
        </authorList>
    </citation>
    <scope>NUCLEOTIDE SEQUENCE</scope>
</reference>
<dbReference type="Gene3D" id="1.20.140.160">
    <property type="match status" value="1"/>
</dbReference>
<dbReference type="Pfam" id="PF04545">
    <property type="entry name" value="Sigma70_r4"/>
    <property type="match status" value="1"/>
</dbReference>
<dbReference type="InterPro" id="IPR007624">
    <property type="entry name" value="RNA_pol_sigma70_r3"/>
</dbReference>
<evidence type="ECO:0000256" key="2">
    <source>
        <dbReference type="ARBA" id="ARBA00023082"/>
    </source>
</evidence>
<dbReference type="InterPro" id="IPR000943">
    <property type="entry name" value="RNA_pol_sigma70"/>
</dbReference>
<dbReference type="OrthoDB" id="660251at2759"/>
<proteinExistence type="predicted"/>
<dbReference type="SUPFAM" id="SSF88659">
    <property type="entry name" value="Sigma3 and sigma4 domains of RNA polymerase sigma factors"/>
    <property type="match status" value="2"/>
</dbReference>
<dbReference type="AlphaFoldDB" id="A0A7R8WTY3"/>